<dbReference type="EnsemblMetazoa" id="PPA23343.1">
    <property type="protein sequence ID" value="PPA23343.1"/>
    <property type="gene ID" value="WBGene00112897"/>
</dbReference>
<dbReference type="AlphaFoldDB" id="A0A2A6B3S8"/>
<sequence length="307" mass="32648">MPTRSVVDVDDVAPDSSVVHFDPNDPKYLACCCCHAQSSAEIFNNLWKCVFIAKLSVDIPWAWVVRGGIGKRSSEPKMCQNRRAVASVVAFEAQPLIDTQPLSKQIKDHQLTLGLLCGVLFLGRGQVGDLLQKSAFFQRAGNSSAGECVPGKSGYRNTWRSLAAAAGGSSFLSAEMATGRLRFVVRLRPAQLRLGHGHRVPLRAGGRLQKPGFRSRFFCRVFSLGVSIGGSGCWVASGMSEALPEQNQDLIFDLQTENSVESRQLARAVPLLISTGTSPLPAPVAGTGCGSSSTLDDSSSAAVAAAV</sequence>
<dbReference type="Proteomes" id="UP000005239">
    <property type="component" value="Unassembled WGS sequence"/>
</dbReference>
<evidence type="ECO:0000313" key="1">
    <source>
        <dbReference type="EnsemblMetazoa" id="PPA23343.1"/>
    </source>
</evidence>
<organism evidence="1 2">
    <name type="scientific">Pristionchus pacificus</name>
    <name type="common">Parasitic nematode worm</name>
    <dbReference type="NCBI Taxonomy" id="54126"/>
    <lineage>
        <taxon>Eukaryota</taxon>
        <taxon>Metazoa</taxon>
        <taxon>Ecdysozoa</taxon>
        <taxon>Nematoda</taxon>
        <taxon>Chromadorea</taxon>
        <taxon>Rhabditida</taxon>
        <taxon>Rhabditina</taxon>
        <taxon>Diplogasteromorpha</taxon>
        <taxon>Diplogasteroidea</taxon>
        <taxon>Neodiplogasteridae</taxon>
        <taxon>Pristionchus</taxon>
    </lineage>
</organism>
<protein>
    <submittedName>
        <fullName evidence="1">Uncharacterized protein</fullName>
    </submittedName>
</protein>
<accession>A0A8R1UGG9</accession>
<reference evidence="2" key="1">
    <citation type="journal article" date="2008" name="Nat. Genet.">
        <title>The Pristionchus pacificus genome provides a unique perspective on nematode lifestyle and parasitism.</title>
        <authorList>
            <person name="Dieterich C."/>
            <person name="Clifton S.W."/>
            <person name="Schuster L.N."/>
            <person name="Chinwalla A."/>
            <person name="Delehaunty K."/>
            <person name="Dinkelacker I."/>
            <person name="Fulton L."/>
            <person name="Fulton R."/>
            <person name="Godfrey J."/>
            <person name="Minx P."/>
            <person name="Mitreva M."/>
            <person name="Roeseler W."/>
            <person name="Tian H."/>
            <person name="Witte H."/>
            <person name="Yang S.P."/>
            <person name="Wilson R.K."/>
            <person name="Sommer R.J."/>
        </authorList>
    </citation>
    <scope>NUCLEOTIDE SEQUENCE [LARGE SCALE GENOMIC DNA]</scope>
    <source>
        <strain evidence="2">PS312</strain>
    </source>
</reference>
<proteinExistence type="predicted"/>
<gene>
    <name evidence="1" type="primary">WBGene00112897</name>
</gene>
<evidence type="ECO:0000313" key="2">
    <source>
        <dbReference type="Proteomes" id="UP000005239"/>
    </source>
</evidence>
<accession>A0A2A6B3S8</accession>
<keyword evidence="2" id="KW-1185">Reference proteome</keyword>
<name>A0A2A6B3S8_PRIPA</name>
<reference evidence="1" key="2">
    <citation type="submission" date="2022-06" db="UniProtKB">
        <authorList>
            <consortium name="EnsemblMetazoa"/>
        </authorList>
    </citation>
    <scope>IDENTIFICATION</scope>
    <source>
        <strain evidence="1">PS312</strain>
    </source>
</reference>